<dbReference type="InParanoid" id="A0A074YF31"/>
<proteinExistence type="predicted"/>
<dbReference type="HOGENOM" id="CLU_065387_0_0_1"/>
<gene>
    <name evidence="2" type="ORF">AUEXF2481DRAFT_3873</name>
</gene>
<keyword evidence="3" id="KW-1185">Reference proteome</keyword>
<dbReference type="Proteomes" id="UP000030641">
    <property type="component" value="Unassembled WGS sequence"/>
</dbReference>
<feature type="coiled-coil region" evidence="1">
    <location>
        <begin position="357"/>
        <end position="384"/>
    </location>
</feature>
<evidence type="ECO:0000313" key="2">
    <source>
        <dbReference type="EMBL" id="KEQ96360.1"/>
    </source>
</evidence>
<evidence type="ECO:0000256" key="1">
    <source>
        <dbReference type="SAM" id="Coils"/>
    </source>
</evidence>
<dbReference type="RefSeq" id="XP_013344793.1">
    <property type="nucleotide sequence ID" value="XM_013489339.1"/>
</dbReference>
<protein>
    <submittedName>
        <fullName evidence="2">Uncharacterized protein</fullName>
    </submittedName>
</protein>
<organism evidence="2 3">
    <name type="scientific">Aureobasidium subglaciale (strain EXF-2481)</name>
    <name type="common">Aureobasidium pullulans var. subglaciale</name>
    <dbReference type="NCBI Taxonomy" id="1043005"/>
    <lineage>
        <taxon>Eukaryota</taxon>
        <taxon>Fungi</taxon>
        <taxon>Dikarya</taxon>
        <taxon>Ascomycota</taxon>
        <taxon>Pezizomycotina</taxon>
        <taxon>Dothideomycetes</taxon>
        <taxon>Dothideomycetidae</taxon>
        <taxon>Dothideales</taxon>
        <taxon>Saccotheciaceae</taxon>
        <taxon>Aureobasidium</taxon>
    </lineage>
</organism>
<dbReference type="GeneID" id="25366185"/>
<dbReference type="OrthoDB" id="62952at2759"/>
<keyword evidence="1" id="KW-0175">Coiled coil</keyword>
<reference evidence="2 3" key="1">
    <citation type="journal article" date="2014" name="BMC Genomics">
        <title>Genome sequencing of four Aureobasidium pullulans varieties: biotechnological potential, stress tolerance, and description of new species.</title>
        <authorList>
            <person name="Gostin Ar C."/>
            <person name="Ohm R.A."/>
            <person name="Kogej T."/>
            <person name="Sonjak S."/>
            <person name="Turk M."/>
            <person name="Zajc J."/>
            <person name="Zalar P."/>
            <person name="Grube M."/>
            <person name="Sun H."/>
            <person name="Han J."/>
            <person name="Sharma A."/>
            <person name="Chiniquy J."/>
            <person name="Ngan C.Y."/>
            <person name="Lipzen A."/>
            <person name="Barry K."/>
            <person name="Grigoriev I.V."/>
            <person name="Gunde-Cimerman N."/>
        </authorList>
    </citation>
    <scope>NUCLEOTIDE SEQUENCE [LARGE SCALE GENOMIC DNA]</scope>
    <source>
        <strain evidence="2 3">EXF-2481</strain>
    </source>
</reference>
<dbReference type="AlphaFoldDB" id="A0A074YF31"/>
<sequence length="411" mass="46409">MSKSEIAAAMDDLLAIPMRPVVPTALRSPPIRIKYSPNRLQELTALMSRATSIRIPLPMLGVPHIDDLSDKQRVKRTKFETLFLECLSRDSICSTKLKMEHNKSGSAKTDLRPNPKSVRMLTRLLRQDDCTMNPHLTWSRHEVMAALKQRQLSITGLETKSRFACRINLQAADERRTFRFMDLPKEVRMLIYEDAVLKEVDWVVQGSPKPALLSVSRQAQQEASAAFFRVNRFQLRICGQGLSDMPLSLSDHIPPSLGLYKAELQWFTVMGANNLAKVRHLSFISRFSLTRLGQKTELDLLCLKAATCPTIVGTACSCGKGCGFRTRLYLGEEVASQYKQLENAKSIEYVFMSPEMTQDAIRQIESLKMRIANLQEAMEEFGRLCGTHKRVKPSAEGLVLLARAVYLECSD</sequence>
<accession>A0A074YF31</accession>
<name>A0A074YF31_AURSE</name>
<dbReference type="EMBL" id="KL584756">
    <property type="protein sequence ID" value="KEQ96360.1"/>
    <property type="molecule type" value="Genomic_DNA"/>
</dbReference>
<evidence type="ECO:0000313" key="3">
    <source>
        <dbReference type="Proteomes" id="UP000030641"/>
    </source>
</evidence>